<dbReference type="EMBL" id="JBHUOP010000001">
    <property type="protein sequence ID" value="MFD2839592.1"/>
    <property type="molecule type" value="Genomic_DNA"/>
</dbReference>
<dbReference type="PANTHER" id="PTHR14269:SF62">
    <property type="entry name" value="CDP-DIACYLGLYCEROL--GLYCEROL-3-PHOSPHATE 3-PHOSPHATIDYLTRANSFERASE 1, CHLOROPLASTIC"/>
    <property type="match status" value="1"/>
</dbReference>
<keyword evidence="3" id="KW-0444">Lipid biosynthesis</keyword>
<comment type="similarity">
    <text evidence="2 11">Belongs to the CDP-alcohol phosphatidyltransferase class-I family.</text>
</comment>
<evidence type="ECO:0000256" key="7">
    <source>
        <dbReference type="ARBA" id="ARBA00023098"/>
    </source>
</evidence>
<sequence length="195" mass="21443">MKLTKEDLTIPNLISAFRLLLIPVFAVLASLEHDLAALIVVAVSSISDWADGYIARRFNQVSELGKSLDPIADRCFILVTFVVLVVREEIPIWLLLLVVGRDLVMAILVSLVARSGHRPMAVTYVGKAATLCLLVAMPLFLLATLTADASTFSDVARVLAWIFALIGVVLYWASAIQYLRRGVTLLRVRPEVDNV</sequence>
<feature type="transmembrane region" description="Helical" evidence="12">
    <location>
        <begin position="92"/>
        <end position="112"/>
    </location>
</feature>
<dbReference type="Proteomes" id="UP001597391">
    <property type="component" value="Unassembled WGS sequence"/>
</dbReference>
<evidence type="ECO:0000256" key="5">
    <source>
        <dbReference type="ARBA" id="ARBA00022692"/>
    </source>
</evidence>
<evidence type="ECO:0000256" key="3">
    <source>
        <dbReference type="ARBA" id="ARBA00022516"/>
    </source>
</evidence>
<keyword evidence="5 12" id="KW-0812">Transmembrane</keyword>
<evidence type="ECO:0000256" key="8">
    <source>
        <dbReference type="ARBA" id="ARBA00023136"/>
    </source>
</evidence>
<comment type="caution">
    <text evidence="13">The sequence shown here is derived from an EMBL/GenBank/DDBJ whole genome shotgun (WGS) entry which is preliminary data.</text>
</comment>
<comment type="subcellular location">
    <subcellularLocation>
        <location evidence="1">Membrane</location>
        <topology evidence="1">Multi-pass membrane protein</topology>
    </subcellularLocation>
</comment>
<keyword evidence="9" id="KW-0594">Phospholipid biosynthesis</keyword>
<dbReference type="InterPro" id="IPR050324">
    <property type="entry name" value="CDP-alcohol_PTase-I"/>
</dbReference>
<gene>
    <name evidence="13" type="ORF">ACFSYH_03305</name>
</gene>
<dbReference type="Pfam" id="PF01066">
    <property type="entry name" value="CDP-OH_P_transf"/>
    <property type="match status" value="1"/>
</dbReference>
<feature type="transmembrane region" description="Helical" evidence="12">
    <location>
        <begin position="124"/>
        <end position="146"/>
    </location>
</feature>
<evidence type="ECO:0000256" key="9">
    <source>
        <dbReference type="ARBA" id="ARBA00023209"/>
    </source>
</evidence>
<reference evidence="14" key="1">
    <citation type="journal article" date="2019" name="Int. J. Syst. Evol. Microbiol.">
        <title>The Global Catalogue of Microorganisms (GCM) 10K type strain sequencing project: providing services to taxonomists for standard genome sequencing and annotation.</title>
        <authorList>
            <consortium name="The Broad Institute Genomics Platform"/>
            <consortium name="The Broad Institute Genome Sequencing Center for Infectious Disease"/>
            <person name="Wu L."/>
            <person name="Ma J."/>
        </authorList>
    </citation>
    <scope>NUCLEOTIDE SEQUENCE [LARGE SCALE GENOMIC DNA]</scope>
    <source>
        <strain evidence="14">KCTC 33576</strain>
    </source>
</reference>
<dbReference type="InterPro" id="IPR000462">
    <property type="entry name" value="CDP-OH_P_trans"/>
</dbReference>
<name>A0ABW5XD74_9MICO</name>
<feature type="transmembrane region" description="Helical" evidence="12">
    <location>
        <begin position="158"/>
        <end position="179"/>
    </location>
</feature>
<evidence type="ECO:0000256" key="11">
    <source>
        <dbReference type="RuleBase" id="RU003750"/>
    </source>
</evidence>
<evidence type="ECO:0000313" key="13">
    <source>
        <dbReference type="EMBL" id="MFD2839592.1"/>
    </source>
</evidence>
<evidence type="ECO:0000256" key="6">
    <source>
        <dbReference type="ARBA" id="ARBA00022989"/>
    </source>
</evidence>
<evidence type="ECO:0000256" key="10">
    <source>
        <dbReference type="ARBA" id="ARBA00023264"/>
    </source>
</evidence>
<evidence type="ECO:0000313" key="14">
    <source>
        <dbReference type="Proteomes" id="UP001597391"/>
    </source>
</evidence>
<evidence type="ECO:0000256" key="4">
    <source>
        <dbReference type="ARBA" id="ARBA00022679"/>
    </source>
</evidence>
<keyword evidence="10" id="KW-1208">Phospholipid metabolism</keyword>
<proteinExistence type="inferred from homology"/>
<organism evidence="13 14">
    <name type="scientific">Populibacterium corticicola</name>
    <dbReference type="NCBI Taxonomy" id="1812826"/>
    <lineage>
        <taxon>Bacteria</taxon>
        <taxon>Bacillati</taxon>
        <taxon>Actinomycetota</taxon>
        <taxon>Actinomycetes</taxon>
        <taxon>Micrococcales</taxon>
        <taxon>Jonesiaceae</taxon>
        <taxon>Populibacterium</taxon>
    </lineage>
</organism>
<dbReference type="PROSITE" id="PS00379">
    <property type="entry name" value="CDP_ALCOHOL_P_TRANSF"/>
    <property type="match status" value="1"/>
</dbReference>
<evidence type="ECO:0000256" key="12">
    <source>
        <dbReference type="SAM" id="Phobius"/>
    </source>
</evidence>
<keyword evidence="6 12" id="KW-1133">Transmembrane helix</keyword>
<protein>
    <submittedName>
        <fullName evidence="13">CDP-alcohol phosphatidyltransferase family protein</fullName>
    </submittedName>
</protein>
<dbReference type="InterPro" id="IPR048254">
    <property type="entry name" value="CDP_ALCOHOL_P_TRANSF_CS"/>
</dbReference>
<dbReference type="InterPro" id="IPR043130">
    <property type="entry name" value="CDP-OH_PTrfase_TM_dom"/>
</dbReference>
<dbReference type="PIRSF" id="PIRSF000847">
    <property type="entry name" value="Phos_ph_gly_syn"/>
    <property type="match status" value="1"/>
</dbReference>
<keyword evidence="8 12" id="KW-0472">Membrane</keyword>
<dbReference type="InterPro" id="IPR004570">
    <property type="entry name" value="Phosphatidylglycerol_P_synth"/>
</dbReference>
<dbReference type="RefSeq" id="WP_377465083.1">
    <property type="nucleotide sequence ID" value="NZ_JBHUOP010000001.1"/>
</dbReference>
<evidence type="ECO:0000256" key="1">
    <source>
        <dbReference type="ARBA" id="ARBA00004141"/>
    </source>
</evidence>
<accession>A0ABW5XD74</accession>
<evidence type="ECO:0000256" key="2">
    <source>
        <dbReference type="ARBA" id="ARBA00010441"/>
    </source>
</evidence>
<keyword evidence="7" id="KW-0443">Lipid metabolism</keyword>
<keyword evidence="4 11" id="KW-0808">Transferase</keyword>
<keyword evidence="14" id="KW-1185">Reference proteome</keyword>
<dbReference type="Gene3D" id="1.20.120.1760">
    <property type="match status" value="1"/>
</dbReference>
<dbReference type="PANTHER" id="PTHR14269">
    <property type="entry name" value="CDP-DIACYLGLYCEROL--GLYCEROL-3-PHOSPHATE 3-PHOSPHATIDYLTRANSFERASE-RELATED"/>
    <property type="match status" value="1"/>
</dbReference>